<keyword evidence="3" id="KW-1185">Reference proteome</keyword>
<feature type="transmembrane region" description="Helical" evidence="1">
    <location>
        <begin position="204"/>
        <end position="223"/>
    </location>
</feature>
<keyword evidence="1" id="KW-1133">Transmembrane helix</keyword>
<evidence type="ECO:0000256" key="1">
    <source>
        <dbReference type="SAM" id="Phobius"/>
    </source>
</evidence>
<dbReference type="EMBL" id="BTRK01000006">
    <property type="protein sequence ID" value="GMR60441.1"/>
    <property type="molecule type" value="Genomic_DNA"/>
</dbReference>
<feature type="transmembrane region" description="Helical" evidence="1">
    <location>
        <begin position="143"/>
        <end position="163"/>
    </location>
</feature>
<feature type="transmembrane region" description="Helical" evidence="1">
    <location>
        <begin position="37"/>
        <end position="57"/>
    </location>
</feature>
<proteinExistence type="predicted"/>
<reference evidence="3" key="1">
    <citation type="submission" date="2022-10" db="EMBL/GenBank/DDBJ databases">
        <title>Genome assembly of Pristionchus species.</title>
        <authorList>
            <person name="Yoshida K."/>
            <person name="Sommer R.J."/>
        </authorList>
    </citation>
    <scope>NUCLEOTIDE SEQUENCE [LARGE SCALE GENOMIC DNA]</scope>
    <source>
        <strain evidence="3">RS5460</strain>
    </source>
</reference>
<feature type="transmembrane region" description="Helical" evidence="1">
    <location>
        <begin position="170"/>
        <end position="192"/>
    </location>
</feature>
<gene>
    <name evidence="2" type="ORF">PMAYCL1PPCAC_30636</name>
</gene>
<feature type="transmembrane region" description="Helical" evidence="1">
    <location>
        <begin position="230"/>
        <end position="256"/>
    </location>
</feature>
<keyword evidence="1" id="KW-0812">Transmembrane</keyword>
<accession>A0AAN5DBJ7</accession>
<feature type="transmembrane region" description="Helical" evidence="1">
    <location>
        <begin position="262"/>
        <end position="285"/>
    </location>
</feature>
<feature type="transmembrane region" description="Helical" evidence="1">
    <location>
        <begin position="108"/>
        <end position="131"/>
    </location>
</feature>
<name>A0AAN5DBJ7_9BILA</name>
<evidence type="ECO:0000313" key="2">
    <source>
        <dbReference type="EMBL" id="GMR60441.1"/>
    </source>
</evidence>
<protein>
    <submittedName>
        <fullName evidence="2">Uncharacterized protein</fullName>
    </submittedName>
</protein>
<keyword evidence="1" id="KW-0472">Membrane</keyword>
<sequence>MLRIVLMMIIVYVCTPILCELAADAGRFLRTQLRSKLQFPLFNAFVSSLTLNVFAAVANGMNPLEGETKMILLLGHLYYLTLEAHTAYECAARYLATPSFFSRYRAQLLYQFGASLFHSTAYVIVELFIVWLSFAWQNVNRPTLFWCGLTMHSVAMKMLQGLIYGSRMPFATFAMFPALMMALFFMALFVAYATVEGDGIMPRLPAFLFSLVHLITLVPLFAASRVQLPIVGVIWLFEWRLIVLETIVQCVFLLTARNTARFGAFYFFFAVSVASVLPKLFSFALDAMDDVRRLSGATSSPNIEFSDFINSV</sequence>
<comment type="caution">
    <text evidence="2">The sequence shown here is derived from an EMBL/GenBank/DDBJ whole genome shotgun (WGS) entry which is preliminary data.</text>
</comment>
<feature type="transmembrane region" description="Helical" evidence="1">
    <location>
        <begin position="6"/>
        <end position="25"/>
    </location>
</feature>
<organism evidence="2 3">
    <name type="scientific">Pristionchus mayeri</name>
    <dbReference type="NCBI Taxonomy" id="1317129"/>
    <lineage>
        <taxon>Eukaryota</taxon>
        <taxon>Metazoa</taxon>
        <taxon>Ecdysozoa</taxon>
        <taxon>Nematoda</taxon>
        <taxon>Chromadorea</taxon>
        <taxon>Rhabditida</taxon>
        <taxon>Rhabditina</taxon>
        <taxon>Diplogasteromorpha</taxon>
        <taxon>Diplogasteroidea</taxon>
        <taxon>Neodiplogasteridae</taxon>
        <taxon>Pristionchus</taxon>
    </lineage>
</organism>
<dbReference type="Proteomes" id="UP001328107">
    <property type="component" value="Unassembled WGS sequence"/>
</dbReference>
<evidence type="ECO:0000313" key="3">
    <source>
        <dbReference type="Proteomes" id="UP001328107"/>
    </source>
</evidence>
<dbReference type="AlphaFoldDB" id="A0AAN5DBJ7"/>